<dbReference type="PATRIC" id="fig|1297617.4.peg.566"/>
<dbReference type="PROSITE" id="PS51671">
    <property type="entry name" value="ACT"/>
    <property type="match status" value="1"/>
</dbReference>
<evidence type="ECO:0000313" key="4">
    <source>
        <dbReference type="EMBL" id="PVY59519.1"/>
    </source>
</evidence>
<reference evidence="5" key="2">
    <citation type="submission" date="2015-04" db="EMBL/GenBank/DDBJ databases">
        <title>A butyrogenic pathway from the amino acid lysine in a human gut commensal.</title>
        <authorList>
            <person name="de Vos W.M."/>
            <person name="Bui N.T.P."/>
            <person name="Plugge C.M."/>
            <person name="Ritari J."/>
        </authorList>
    </citation>
    <scope>NUCLEOTIDE SEQUENCE [LARGE SCALE GENOMIC DNA]</scope>
    <source>
        <strain evidence="5">AF211</strain>
    </source>
</reference>
<feature type="domain" description="ACT" evidence="2">
    <location>
        <begin position="4"/>
        <end position="82"/>
    </location>
</feature>
<dbReference type="GeneID" id="93228225"/>
<dbReference type="InterPro" id="IPR022986">
    <property type="entry name" value="UPF0237_ACT"/>
</dbReference>
<dbReference type="KEGG" id="ibu:IB211_00557c"/>
<dbReference type="InterPro" id="IPR050990">
    <property type="entry name" value="UPF0237/GcvR_regulator"/>
</dbReference>
<organism evidence="3 5">
    <name type="scientific">Intestinimonas butyriciproducens</name>
    <dbReference type="NCBI Taxonomy" id="1297617"/>
    <lineage>
        <taxon>Bacteria</taxon>
        <taxon>Bacillati</taxon>
        <taxon>Bacillota</taxon>
        <taxon>Clostridia</taxon>
        <taxon>Eubacteriales</taxon>
        <taxon>Intestinimonas</taxon>
    </lineage>
</organism>
<dbReference type="Proteomes" id="UP000245778">
    <property type="component" value="Unassembled WGS sequence"/>
</dbReference>
<dbReference type="InterPro" id="IPR045865">
    <property type="entry name" value="ACT-like_dom_sf"/>
</dbReference>
<name>A0A0S2W0R5_9FIRM</name>
<dbReference type="STRING" id="1297617.IB211_00557c"/>
<dbReference type="EMBL" id="QEKK01000001">
    <property type="protein sequence ID" value="PVY59519.1"/>
    <property type="molecule type" value="Genomic_DNA"/>
</dbReference>
<keyword evidence="5" id="KW-1185">Reference proteome</keyword>
<reference evidence="4 6" key="3">
    <citation type="submission" date="2018-04" db="EMBL/GenBank/DDBJ databases">
        <title>Genomic Encyclopedia of Type Strains, Phase IV (KMG-IV): sequencing the most valuable type-strain genomes for metagenomic binning, comparative biology and taxonomic classification.</title>
        <authorList>
            <person name="Goeker M."/>
        </authorList>
    </citation>
    <scope>NUCLEOTIDE SEQUENCE [LARGE SCALE GENOMIC DNA]</scope>
    <source>
        <strain evidence="4 6">DSM 26588</strain>
    </source>
</reference>
<dbReference type="CDD" id="cd04872">
    <property type="entry name" value="ACT_1ZPV"/>
    <property type="match status" value="1"/>
</dbReference>
<dbReference type="Proteomes" id="UP000064844">
    <property type="component" value="Chromosome"/>
</dbReference>
<dbReference type="OrthoDB" id="9803078at2"/>
<dbReference type="PANTHER" id="PTHR34875:SF6">
    <property type="entry name" value="UPF0237 PROTEIN MJ1558"/>
    <property type="match status" value="1"/>
</dbReference>
<dbReference type="eggNOG" id="COG3830">
    <property type="taxonomic scope" value="Bacteria"/>
</dbReference>
<evidence type="ECO:0000259" key="2">
    <source>
        <dbReference type="PROSITE" id="PS51671"/>
    </source>
</evidence>
<dbReference type="HAMAP" id="MF_01054">
    <property type="entry name" value="UPF0237"/>
    <property type="match status" value="1"/>
</dbReference>
<evidence type="ECO:0000256" key="1">
    <source>
        <dbReference type="HAMAP-Rule" id="MF_01054"/>
    </source>
</evidence>
<dbReference type="InterPro" id="IPR002912">
    <property type="entry name" value="ACT_dom"/>
</dbReference>
<dbReference type="NCBIfam" id="NF001220">
    <property type="entry name" value="PRK00194.1"/>
    <property type="match status" value="1"/>
</dbReference>
<dbReference type="PANTHER" id="PTHR34875">
    <property type="entry name" value="UPF0237 PROTEIN MJ1558"/>
    <property type="match status" value="1"/>
</dbReference>
<gene>
    <name evidence="4" type="ORF">C7373_10131</name>
    <name evidence="3" type="ORF">IB211_00557c</name>
</gene>
<protein>
    <recommendedName>
        <fullName evidence="1">UPF0237 protein C7373_10131</fullName>
    </recommendedName>
</protein>
<evidence type="ECO:0000313" key="5">
    <source>
        <dbReference type="Proteomes" id="UP000064844"/>
    </source>
</evidence>
<dbReference type="Pfam" id="PF13740">
    <property type="entry name" value="ACT_6"/>
    <property type="match status" value="1"/>
</dbReference>
<reference evidence="3 5" key="1">
    <citation type="journal article" date="2015" name="Nat. Commun.">
        <title>Production of butyrate from lysine and the Amadori product fructoselysine by a human gut commensal.</title>
        <authorList>
            <person name="Bui T.P."/>
            <person name="Ritari J."/>
            <person name="Boeren S."/>
            <person name="de Waard P."/>
            <person name="Plugge C.M."/>
            <person name="de Vos W.M."/>
        </authorList>
    </citation>
    <scope>NUCLEOTIDE SEQUENCE [LARGE SCALE GENOMIC DNA]</scope>
    <source>
        <strain evidence="3 5">AF211</strain>
    </source>
</reference>
<dbReference type="RefSeq" id="WP_033116180.1">
    <property type="nucleotide sequence ID" value="NZ_CALICV010000134.1"/>
</dbReference>
<evidence type="ECO:0000313" key="3">
    <source>
        <dbReference type="EMBL" id="ALP92952.1"/>
    </source>
</evidence>
<dbReference type="AlphaFoldDB" id="A0A0S2W0R5"/>
<comment type="similarity">
    <text evidence="1">Belongs to the UPF0237 family.</text>
</comment>
<proteinExistence type="inferred from homology"/>
<dbReference type="EMBL" id="CP011307">
    <property type="protein sequence ID" value="ALP92952.1"/>
    <property type="molecule type" value="Genomic_DNA"/>
</dbReference>
<evidence type="ECO:0000313" key="6">
    <source>
        <dbReference type="Proteomes" id="UP000245778"/>
    </source>
</evidence>
<dbReference type="Gene3D" id="3.30.70.260">
    <property type="match status" value="1"/>
</dbReference>
<sequence>MKAIVTVIGKDQVGIIAAVCTLLAENNVNVLDISQTILREFFTMTMLVDVSACKLPFTVFSTLLENEGAQRGLSIKVQREDIFDAMHKI</sequence>
<accession>A0A0S2W0R5</accession>
<dbReference type="SUPFAM" id="SSF55021">
    <property type="entry name" value="ACT-like"/>
    <property type="match status" value="1"/>
</dbReference>